<sequence length="181" mass="19498">MTDSERSGQYQTSLRPPRELVFWAVLAIVVAMAMIGLIVGVAVHEALASEVVDAAKWGETVVAIVVLSAPVLAPIAMFYMSVFCRVKMAAVAVSVALGMVATVSFFGMLAATFYSEIATAVLLVSLAVSLRVGHLNTSWYKLLSQEDAPPRAQFWLVDAGLAFVSLAIISSVAAWTWTWDW</sequence>
<feature type="transmembrane region" description="Helical" evidence="1">
    <location>
        <begin position="20"/>
        <end position="41"/>
    </location>
</feature>
<reference evidence="2" key="1">
    <citation type="submission" date="2021-11" db="EMBL/GenBank/DDBJ databases">
        <title>Genome sequence.</title>
        <authorList>
            <person name="Sun Q."/>
        </authorList>
    </citation>
    <scope>NUCLEOTIDE SEQUENCE</scope>
    <source>
        <strain evidence="2">JC732</strain>
    </source>
</reference>
<keyword evidence="3" id="KW-1185">Reference proteome</keyword>
<name>A0A9X1SHC1_9BACT</name>
<evidence type="ECO:0000313" key="3">
    <source>
        <dbReference type="Proteomes" id="UP001139103"/>
    </source>
</evidence>
<dbReference type="AlphaFoldDB" id="A0A9X1SHC1"/>
<dbReference type="Proteomes" id="UP001139103">
    <property type="component" value="Unassembled WGS sequence"/>
</dbReference>
<dbReference type="EMBL" id="JAJKFT010000010">
    <property type="protein sequence ID" value="MCC9629997.1"/>
    <property type="molecule type" value="Genomic_DNA"/>
</dbReference>
<feature type="transmembrane region" description="Helical" evidence="1">
    <location>
        <begin position="89"/>
        <end position="111"/>
    </location>
</feature>
<keyword evidence="1" id="KW-0812">Transmembrane</keyword>
<accession>A0A9X1SHC1</accession>
<keyword evidence="1" id="KW-1133">Transmembrane helix</keyword>
<dbReference type="RefSeq" id="WP_230220758.1">
    <property type="nucleotide sequence ID" value="NZ_JAJKFT010000010.1"/>
</dbReference>
<feature type="transmembrane region" description="Helical" evidence="1">
    <location>
        <begin position="117"/>
        <end position="133"/>
    </location>
</feature>
<evidence type="ECO:0000256" key="1">
    <source>
        <dbReference type="SAM" id="Phobius"/>
    </source>
</evidence>
<feature type="transmembrane region" description="Helical" evidence="1">
    <location>
        <begin position="61"/>
        <end position="82"/>
    </location>
</feature>
<organism evidence="2 3">
    <name type="scientific">Blastopirellula sediminis</name>
    <dbReference type="NCBI Taxonomy" id="2894196"/>
    <lineage>
        <taxon>Bacteria</taxon>
        <taxon>Pseudomonadati</taxon>
        <taxon>Planctomycetota</taxon>
        <taxon>Planctomycetia</taxon>
        <taxon>Pirellulales</taxon>
        <taxon>Pirellulaceae</taxon>
        <taxon>Blastopirellula</taxon>
    </lineage>
</organism>
<keyword evidence="1" id="KW-0472">Membrane</keyword>
<proteinExistence type="predicted"/>
<comment type="caution">
    <text evidence="2">The sequence shown here is derived from an EMBL/GenBank/DDBJ whole genome shotgun (WGS) entry which is preliminary data.</text>
</comment>
<feature type="transmembrane region" description="Helical" evidence="1">
    <location>
        <begin position="154"/>
        <end position="177"/>
    </location>
</feature>
<protein>
    <submittedName>
        <fullName evidence="2">Uncharacterized protein</fullName>
    </submittedName>
</protein>
<gene>
    <name evidence="2" type="ORF">LOC68_16515</name>
</gene>
<evidence type="ECO:0000313" key="2">
    <source>
        <dbReference type="EMBL" id="MCC9629997.1"/>
    </source>
</evidence>